<accession>A0ACC1Y642</accession>
<gene>
    <name evidence="1" type="ORF">OWV82_010564</name>
</gene>
<protein>
    <submittedName>
        <fullName evidence="1">Ethylene-responsive transcription factor RAP2-7-like protein</fullName>
    </submittedName>
</protein>
<name>A0ACC1Y642_MELAZ</name>
<organism evidence="1 2">
    <name type="scientific">Melia azedarach</name>
    <name type="common">Chinaberry tree</name>
    <dbReference type="NCBI Taxonomy" id="155640"/>
    <lineage>
        <taxon>Eukaryota</taxon>
        <taxon>Viridiplantae</taxon>
        <taxon>Streptophyta</taxon>
        <taxon>Embryophyta</taxon>
        <taxon>Tracheophyta</taxon>
        <taxon>Spermatophyta</taxon>
        <taxon>Magnoliopsida</taxon>
        <taxon>eudicotyledons</taxon>
        <taxon>Gunneridae</taxon>
        <taxon>Pentapetalae</taxon>
        <taxon>rosids</taxon>
        <taxon>malvids</taxon>
        <taxon>Sapindales</taxon>
        <taxon>Meliaceae</taxon>
        <taxon>Melia</taxon>
    </lineage>
</organism>
<sequence length="238" mass="27623">MLDLNLDIISCESLSISLDTKKLLGPIRTRIKDLGTSNTSIICEEIPANAEYDNSYNNVNYPFIFDILKNYEDDVTVEKQTVQQGAVQQQVRKNWPGPKPKSSLYRGVTFSRERSTWVSHIWDCGKEVHLGRFDSAHAAARTYDLAALKFRGVDADINFHLIDYKEDVKRMKNLSKEEFKSILRRMGTRFLKRRSKYKGATLHKYDSWSARIEELFEKKLHNLNFSLGIPESSNFEKY</sequence>
<dbReference type="EMBL" id="CM051398">
    <property type="protein sequence ID" value="KAJ4718933.1"/>
    <property type="molecule type" value="Genomic_DNA"/>
</dbReference>
<evidence type="ECO:0000313" key="1">
    <source>
        <dbReference type="EMBL" id="KAJ4718933.1"/>
    </source>
</evidence>
<keyword evidence="2" id="KW-1185">Reference proteome</keyword>
<proteinExistence type="predicted"/>
<reference evidence="1 2" key="1">
    <citation type="journal article" date="2023" name="Science">
        <title>Complex scaffold remodeling in plant triterpene biosynthesis.</title>
        <authorList>
            <person name="De La Pena R."/>
            <person name="Hodgson H."/>
            <person name="Liu J.C."/>
            <person name="Stephenson M.J."/>
            <person name="Martin A.C."/>
            <person name="Owen C."/>
            <person name="Harkess A."/>
            <person name="Leebens-Mack J."/>
            <person name="Jimenez L.E."/>
            <person name="Osbourn A."/>
            <person name="Sattely E.S."/>
        </authorList>
    </citation>
    <scope>NUCLEOTIDE SEQUENCE [LARGE SCALE GENOMIC DNA]</scope>
    <source>
        <strain evidence="2">cv. JPN11</strain>
        <tissue evidence="1">Leaf</tissue>
    </source>
</reference>
<comment type="caution">
    <text evidence="1">The sequence shown here is derived from an EMBL/GenBank/DDBJ whole genome shotgun (WGS) entry which is preliminary data.</text>
</comment>
<evidence type="ECO:0000313" key="2">
    <source>
        <dbReference type="Proteomes" id="UP001164539"/>
    </source>
</evidence>
<dbReference type="Proteomes" id="UP001164539">
    <property type="component" value="Chromosome 5"/>
</dbReference>